<dbReference type="OrthoDB" id="10057496at2759"/>
<dbReference type="InterPro" id="IPR002110">
    <property type="entry name" value="Ankyrin_rpt"/>
</dbReference>
<keyword evidence="6" id="KW-1185">Reference proteome</keyword>
<evidence type="ECO:0000256" key="3">
    <source>
        <dbReference type="PROSITE-ProRule" id="PRU00023"/>
    </source>
</evidence>
<dbReference type="InterPro" id="IPR036770">
    <property type="entry name" value="Ankyrin_rpt-contain_sf"/>
</dbReference>
<dbReference type="SUPFAM" id="SSF48403">
    <property type="entry name" value="Ankyrin repeat"/>
    <property type="match status" value="1"/>
</dbReference>
<keyword evidence="2 3" id="KW-0040">ANK repeat</keyword>
<name>A0A448YFJ1_BRENA</name>
<evidence type="ECO:0000256" key="1">
    <source>
        <dbReference type="ARBA" id="ARBA00022737"/>
    </source>
</evidence>
<dbReference type="STRING" id="13370.A0A448YFJ1"/>
<dbReference type="Proteomes" id="UP000290900">
    <property type="component" value="Unassembled WGS sequence"/>
</dbReference>
<dbReference type="SMART" id="SM00248">
    <property type="entry name" value="ANK"/>
    <property type="match status" value="2"/>
</dbReference>
<dbReference type="AlphaFoldDB" id="A0A448YFJ1"/>
<evidence type="ECO:0000313" key="6">
    <source>
        <dbReference type="Proteomes" id="UP000290900"/>
    </source>
</evidence>
<dbReference type="Pfam" id="PF12796">
    <property type="entry name" value="Ank_2"/>
    <property type="match status" value="1"/>
</dbReference>
<dbReference type="Gene3D" id="1.25.40.20">
    <property type="entry name" value="Ankyrin repeat-containing domain"/>
    <property type="match status" value="1"/>
</dbReference>
<accession>A0A448YFJ1</accession>
<dbReference type="PROSITE" id="PS50297">
    <property type="entry name" value="ANK_REP_REGION"/>
    <property type="match status" value="1"/>
</dbReference>
<sequence>MGKLTTLTHEEMDNVIFDARSGDLETLKAIFTDEVEPSVLPKIQDEFTLATPFHMAAANGHTEVLTYLLSLLSKEAAKEIVNRQNDSGNTALHWAAYNGHTSVIKLLCEAGADPFIQNSFKHDSFYEAQNSKHDNAEKYLLERFGDQLEAANGDEKEDGEEKVDEDNVEYSAGTEIQKISEGGAAAQQEQEDQDQDVEFLKQQTEDLKV</sequence>
<dbReference type="EMBL" id="CAACVR010000001">
    <property type="protein sequence ID" value="VEU19725.1"/>
    <property type="molecule type" value="Genomic_DNA"/>
</dbReference>
<organism evidence="5 6">
    <name type="scientific">Brettanomyces naardenensis</name>
    <name type="common">Yeast</name>
    <dbReference type="NCBI Taxonomy" id="13370"/>
    <lineage>
        <taxon>Eukaryota</taxon>
        <taxon>Fungi</taxon>
        <taxon>Dikarya</taxon>
        <taxon>Ascomycota</taxon>
        <taxon>Saccharomycotina</taxon>
        <taxon>Pichiomycetes</taxon>
        <taxon>Pichiales</taxon>
        <taxon>Pichiaceae</taxon>
        <taxon>Brettanomyces</taxon>
    </lineage>
</organism>
<keyword evidence="1" id="KW-0677">Repeat</keyword>
<dbReference type="FunCoup" id="A0A448YFJ1">
    <property type="interactions" value="71"/>
</dbReference>
<dbReference type="InParanoid" id="A0A448YFJ1"/>
<feature type="repeat" description="ANK" evidence="3">
    <location>
        <begin position="87"/>
        <end position="119"/>
    </location>
</feature>
<protein>
    <submittedName>
        <fullName evidence="5">DEKNAAC100191</fullName>
    </submittedName>
</protein>
<reference evidence="5 6" key="1">
    <citation type="submission" date="2018-12" db="EMBL/GenBank/DDBJ databases">
        <authorList>
            <person name="Tiukova I."/>
            <person name="Dainat J."/>
        </authorList>
    </citation>
    <scope>NUCLEOTIDE SEQUENCE [LARGE SCALE GENOMIC DNA]</scope>
</reference>
<feature type="compositionally biased region" description="Acidic residues" evidence="4">
    <location>
        <begin position="155"/>
        <end position="168"/>
    </location>
</feature>
<gene>
    <name evidence="5" type="ORF">BRENAR_LOCUS461</name>
</gene>
<dbReference type="PROSITE" id="PS50088">
    <property type="entry name" value="ANK_REPEAT"/>
    <property type="match status" value="1"/>
</dbReference>
<dbReference type="PANTHER" id="PTHR24171">
    <property type="entry name" value="ANKYRIN REPEAT DOMAIN-CONTAINING PROTEIN 39-RELATED"/>
    <property type="match status" value="1"/>
</dbReference>
<proteinExistence type="predicted"/>
<feature type="region of interest" description="Disordered" evidence="4">
    <location>
        <begin position="151"/>
        <end position="170"/>
    </location>
</feature>
<evidence type="ECO:0000256" key="4">
    <source>
        <dbReference type="SAM" id="MobiDB-lite"/>
    </source>
</evidence>
<evidence type="ECO:0000256" key="2">
    <source>
        <dbReference type="ARBA" id="ARBA00023043"/>
    </source>
</evidence>
<evidence type="ECO:0000313" key="5">
    <source>
        <dbReference type="EMBL" id="VEU19725.1"/>
    </source>
</evidence>